<keyword evidence="6" id="KW-0498">Mitosis</keyword>
<dbReference type="Gene3D" id="1.20.5.1430">
    <property type="match status" value="1"/>
</dbReference>
<organism evidence="14">
    <name type="scientific">Turnera subulata</name>
    <dbReference type="NCBI Taxonomy" id="218843"/>
    <lineage>
        <taxon>Eukaryota</taxon>
        <taxon>Viridiplantae</taxon>
        <taxon>Streptophyta</taxon>
        <taxon>Embryophyta</taxon>
        <taxon>Tracheophyta</taxon>
        <taxon>Spermatophyta</taxon>
        <taxon>Magnoliopsida</taxon>
        <taxon>eudicotyledons</taxon>
        <taxon>Gunneridae</taxon>
        <taxon>Pentapetalae</taxon>
        <taxon>rosids</taxon>
        <taxon>fabids</taxon>
        <taxon>Malpighiales</taxon>
        <taxon>Passifloraceae</taxon>
        <taxon>Turnera</taxon>
    </lineage>
</organism>
<feature type="compositionally biased region" description="Basic and acidic residues" evidence="11">
    <location>
        <begin position="130"/>
        <end position="141"/>
    </location>
</feature>
<dbReference type="FunFam" id="1.20.5.1430:FF:000006">
    <property type="entry name" value="Microtubule-associated protein RP/EB family member 1C"/>
    <property type="match status" value="1"/>
</dbReference>
<dbReference type="PROSITE" id="PS50021">
    <property type="entry name" value="CH"/>
    <property type="match status" value="1"/>
</dbReference>
<dbReference type="Pfam" id="PF03271">
    <property type="entry name" value="EB1"/>
    <property type="match status" value="1"/>
</dbReference>
<dbReference type="GO" id="GO:0005819">
    <property type="term" value="C:spindle"/>
    <property type="evidence" value="ECO:0007669"/>
    <property type="project" value="UniProtKB-SubCell"/>
</dbReference>
<dbReference type="SUPFAM" id="SSF47576">
    <property type="entry name" value="Calponin-homology domain, CH-domain"/>
    <property type="match status" value="1"/>
</dbReference>
<dbReference type="InterPro" id="IPR004953">
    <property type="entry name" value="EB1_C"/>
</dbReference>
<dbReference type="GO" id="GO:0009652">
    <property type="term" value="P:thigmotropism"/>
    <property type="evidence" value="ECO:0007669"/>
    <property type="project" value="UniProtKB-ARBA"/>
</dbReference>
<dbReference type="Gene3D" id="1.10.418.10">
    <property type="entry name" value="Calponin-like domain"/>
    <property type="match status" value="1"/>
</dbReference>
<proteinExistence type="inferred from homology"/>
<keyword evidence="4" id="KW-0132">Cell division</keyword>
<evidence type="ECO:0000256" key="2">
    <source>
        <dbReference type="ARBA" id="ARBA00010729"/>
    </source>
</evidence>
<evidence type="ECO:0000259" key="12">
    <source>
        <dbReference type="PROSITE" id="PS50021"/>
    </source>
</evidence>
<comment type="subcellular location">
    <subcellularLocation>
        <location evidence="9">Cytoplasm</location>
        <location evidence="9">Cytoskeleton</location>
        <location evidence="9">Phragmoplast</location>
    </subcellularLocation>
    <subcellularLocation>
        <location evidence="1">Cytoplasm</location>
        <location evidence="1">Cytoskeleton</location>
        <location evidence="1">Spindle</location>
    </subcellularLocation>
</comment>
<evidence type="ECO:0000256" key="7">
    <source>
        <dbReference type="ARBA" id="ARBA00023212"/>
    </source>
</evidence>
<evidence type="ECO:0000259" key="13">
    <source>
        <dbReference type="PROSITE" id="PS51230"/>
    </source>
</evidence>
<dbReference type="GO" id="GO:0051301">
    <property type="term" value="P:cell division"/>
    <property type="evidence" value="ECO:0007669"/>
    <property type="project" value="UniProtKB-KW"/>
</dbReference>
<accession>A0A516IJD7</accession>
<keyword evidence="8" id="KW-0131">Cell cycle</keyword>
<dbReference type="OrthoDB" id="2119228at2759"/>
<dbReference type="PROSITE" id="PS51230">
    <property type="entry name" value="EB1_C"/>
    <property type="match status" value="1"/>
</dbReference>
<feature type="region of interest" description="Disordered" evidence="11">
    <location>
        <begin position="130"/>
        <end position="189"/>
    </location>
</feature>
<dbReference type="GO" id="GO:0008017">
    <property type="term" value="F:microtubule binding"/>
    <property type="evidence" value="ECO:0007669"/>
    <property type="project" value="InterPro"/>
</dbReference>
<evidence type="ECO:0000256" key="8">
    <source>
        <dbReference type="ARBA" id="ARBA00023306"/>
    </source>
</evidence>
<feature type="domain" description="EB1 C-terminal" evidence="13">
    <location>
        <begin position="182"/>
        <end position="252"/>
    </location>
</feature>
<name>A0A516IJD7_9ROSI</name>
<evidence type="ECO:0000256" key="5">
    <source>
        <dbReference type="ARBA" id="ARBA00022701"/>
    </source>
</evidence>
<evidence type="ECO:0000256" key="4">
    <source>
        <dbReference type="ARBA" id="ARBA00022618"/>
    </source>
</evidence>
<dbReference type="PANTHER" id="PTHR10623">
    <property type="entry name" value="MICROTUBULE-ASSOCIATED PROTEIN RP/EB FAMILY MEMBER"/>
    <property type="match status" value="1"/>
</dbReference>
<dbReference type="Pfam" id="PF00307">
    <property type="entry name" value="CH"/>
    <property type="match status" value="1"/>
</dbReference>
<sequence length="328" mass="36389">MATKIGMMDAAYFVGRSEILSWINSTLQLNLSKVEEACSGAVHCQLLDSVHPGMVPMHKVNFDAKSEYEMIQNYKVLQDVFNKLKITKHIEVSKLVKGRPLDNLEFMQWLKRYCDSVNGGLVNYNPLERREASKGGKEATKKCSSQSSAKASAAAPRVQSSHNARRNEAPNTNSSGQPMKASKPPTSVQVPAYDEQITELKLSVDSLEKERDFYFAKLRDIEILCQTPEIENLIVVEAVKKILYAADNDASVVAEAQAMLSAHHQKEPELLSPIAEVSTEETNSSENQKRKNIVNLDVEAVGITTLSPRQRLSDATDVRCSGSPLMTY</sequence>
<dbReference type="InterPro" id="IPR036872">
    <property type="entry name" value="CH_dom_sf"/>
</dbReference>
<evidence type="ECO:0008006" key="15">
    <source>
        <dbReference type="Google" id="ProtNLM"/>
    </source>
</evidence>
<dbReference type="InterPro" id="IPR036133">
    <property type="entry name" value="EB1_C_sf"/>
</dbReference>
<dbReference type="GO" id="GO:0009524">
    <property type="term" value="C:phragmoplast"/>
    <property type="evidence" value="ECO:0007669"/>
    <property type="project" value="UniProtKB-SubCell"/>
</dbReference>
<dbReference type="SUPFAM" id="SSF140612">
    <property type="entry name" value="EB1 dimerisation domain-like"/>
    <property type="match status" value="1"/>
</dbReference>
<reference evidence="14" key="1">
    <citation type="journal article" date="2019" name="New Phytol.">
        <title>The long and short of the S-locus in Turnera (Passifloraceae).</title>
        <authorList>
            <person name="Shore J.S."/>
            <person name="Hamam H.J."/>
            <person name="Chafe P.D.J."/>
            <person name="Labonne J.D.J."/>
            <person name="Henning P.M."/>
            <person name="McCubbin A.G."/>
        </authorList>
    </citation>
    <scope>NUCLEOTIDE SEQUENCE</scope>
</reference>
<dbReference type="EMBL" id="MK814806">
    <property type="protein sequence ID" value="QDP16887.1"/>
    <property type="molecule type" value="Genomic_DNA"/>
</dbReference>
<feature type="domain" description="Calponin-homology (CH)" evidence="12">
    <location>
        <begin position="13"/>
        <end position="115"/>
    </location>
</feature>
<keyword evidence="7" id="KW-0206">Cytoskeleton</keyword>
<keyword evidence="5 10" id="KW-0493">Microtubule</keyword>
<dbReference type="InterPro" id="IPR001715">
    <property type="entry name" value="CH_dom"/>
</dbReference>
<evidence type="ECO:0000256" key="11">
    <source>
        <dbReference type="SAM" id="MobiDB-lite"/>
    </source>
</evidence>
<keyword evidence="3" id="KW-0963">Cytoplasm</keyword>
<dbReference type="InterPro" id="IPR027328">
    <property type="entry name" value="MAPRE"/>
</dbReference>
<evidence type="ECO:0000256" key="9">
    <source>
        <dbReference type="ARBA" id="ARBA00060413"/>
    </source>
</evidence>
<evidence type="ECO:0000256" key="3">
    <source>
        <dbReference type="ARBA" id="ARBA00022490"/>
    </source>
</evidence>
<feature type="compositionally biased region" description="Low complexity" evidence="11">
    <location>
        <begin position="142"/>
        <end position="155"/>
    </location>
</feature>
<comment type="similarity">
    <text evidence="2">Belongs to the MAPRE family.</text>
</comment>
<evidence type="ECO:0000313" key="14">
    <source>
        <dbReference type="EMBL" id="QDP16887.1"/>
    </source>
</evidence>
<dbReference type="FunFam" id="1.10.418.10:FF:000028">
    <property type="entry name" value="RP/EB family microtubule-associated protein"/>
    <property type="match status" value="1"/>
</dbReference>
<evidence type="ECO:0000256" key="6">
    <source>
        <dbReference type="ARBA" id="ARBA00022776"/>
    </source>
</evidence>
<dbReference type="AlphaFoldDB" id="A0A516IJD7"/>
<protein>
    <recommendedName>
        <fullName evidence="15">Calponin-homology (CH) domain-containing protein</fullName>
    </recommendedName>
</protein>
<evidence type="ECO:0000256" key="1">
    <source>
        <dbReference type="ARBA" id="ARBA00004186"/>
    </source>
</evidence>
<evidence type="ECO:0000256" key="10">
    <source>
        <dbReference type="PROSITE-ProRule" id="PRU00576"/>
    </source>
</evidence>
<dbReference type="GO" id="GO:0005874">
    <property type="term" value="C:microtubule"/>
    <property type="evidence" value="ECO:0007669"/>
    <property type="project" value="UniProtKB-KW"/>
</dbReference>